<evidence type="ECO:0000256" key="4">
    <source>
        <dbReference type="ARBA" id="ARBA00022692"/>
    </source>
</evidence>
<dbReference type="PANTHER" id="PTHR33508:SF1">
    <property type="entry name" value="UPF0056 MEMBRANE PROTEIN YHCE"/>
    <property type="match status" value="1"/>
</dbReference>
<feature type="transmembrane region" description="Helical" evidence="7">
    <location>
        <begin position="6"/>
        <end position="29"/>
    </location>
</feature>
<evidence type="ECO:0000256" key="7">
    <source>
        <dbReference type="RuleBase" id="RU362048"/>
    </source>
</evidence>
<feature type="transmembrane region" description="Helical" evidence="7">
    <location>
        <begin position="50"/>
        <end position="68"/>
    </location>
</feature>
<comment type="caution">
    <text evidence="8">The sequence shown here is derived from an EMBL/GenBank/DDBJ whole genome shotgun (WGS) entry which is preliminary data.</text>
</comment>
<feature type="transmembrane region" description="Helical" evidence="7">
    <location>
        <begin position="144"/>
        <end position="164"/>
    </location>
</feature>
<evidence type="ECO:0000256" key="5">
    <source>
        <dbReference type="ARBA" id="ARBA00022989"/>
    </source>
</evidence>
<dbReference type="Pfam" id="PF01914">
    <property type="entry name" value="MarC"/>
    <property type="match status" value="1"/>
</dbReference>
<dbReference type="GO" id="GO:0005886">
    <property type="term" value="C:plasma membrane"/>
    <property type="evidence" value="ECO:0007669"/>
    <property type="project" value="UniProtKB-SubCell"/>
</dbReference>
<reference evidence="8 9" key="1">
    <citation type="submission" date="2017-08" db="EMBL/GenBank/DDBJ databases">
        <title>Mesorhizobium wenxinae sp. nov., a novel rhizobial species isolated from root nodules of chickpea (Cicer arietinum L.).</title>
        <authorList>
            <person name="Zhang J."/>
        </authorList>
    </citation>
    <scope>NUCLEOTIDE SEQUENCE [LARGE SCALE GENOMIC DNA]</scope>
    <source>
        <strain evidence="9">WYCCWR 10019</strain>
    </source>
</reference>
<evidence type="ECO:0000256" key="2">
    <source>
        <dbReference type="ARBA" id="ARBA00009784"/>
    </source>
</evidence>
<proteinExistence type="inferred from homology"/>
<dbReference type="InterPro" id="IPR002771">
    <property type="entry name" value="Multi_antbiot-R_MarC"/>
</dbReference>
<accession>A0A271KIM6</accession>
<sequence length="215" mass="22373">MDFAVIDINLVAKLLLLLLIGMGPKIALVPFLEKTQKFDAETKVKIGRQMVLTALVTALILFATGALLMRLLHITGGAVAIAGGIILALLAIKMASGPTEKHEEDLGLPVDPEKIAIFPLAIPYLLNPVGITVIIIASGEVVSVASAALVAGLILLVAAFDYLVFTNIDALAKRMKPASLVVSEVVFGILLTAVAVQLVVSGLVNLGIITASVAH</sequence>
<dbReference type="EMBL" id="NPKH01000018">
    <property type="protein sequence ID" value="PAP95623.1"/>
    <property type="molecule type" value="Genomic_DNA"/>
</dbReference>
<evidence type="ECO:0000313" key="9">
    <source>
        <dbReference type="Proteomes" id="UP000215931"/>
    </source>
</evidence>
<keyword evidence="5 7" id="KW-1133">Transmembrane helix</keyword>
<name>A0A271KIM6_9HYPH</name>
<dbReference type="OrthoDB" id="7355171at2"/>
<comment type="similarity">
    <text evidence="2 7">Belongs to the UPF0056 (MarC) family.</text>
</comment>
<keyword evidence="3" id="KW-1003">Cell membrane</keyword>
<feature type="transmembrane region" description="Helical" evidence="7">
    <location>
        <begin position="74"/>
        <end position="95"/>
    </location>
</feature>
<comment type="subcellular location">
    <subcellularLocation>
        <location evidence="1 7">Cell membrane</location>
        <topology evidence="1 7">Multi-pass membrane protein</topology>
    </subcellularLocation>
</comment>
<dbReference type="PANTHER" id="PTHR33508">
    <property type="entry name" value="UPF0056 MEMBRANE PROTEIN YHCE"/>
    <property type="match status" value="1"/>
</dbReference>
<keyword evidence="9" id="KW-1185">Reference proteome</keyword>
<feature type="transmembrane region" description="Helical" evidence="7">
    <location>
        <begin position="116"/>
        <end position="138"/>
    </location>
</feature>
<dbReference type="AlphaFoldDB" id="A0A271KIM6"/>
<dbReference type="RefSeq" id="WP_095518443.1">
    <property type="nucleotide sequence ID" value="NZ_NPKH01000018.1"/>
</dbReference>
<feature type="transmembrane region" description="Helical" evidence="7">
    <location>
        <begin position="185"/>
        <end position="209"/>
    </location>
</feature>
<evidence type="ECO:0000256" key="1">
    <source>
        <dbReference type="ARBA" id="ARBA00004651"/>
    </source>
</evidence>
<evidence type="ECO:0000256" key="3">
    <source>
        <dbReference type="ARBA" id="ARBA00022475"/>
    </source>
</evidence>
<keyword evidence="4 7" id="KW-0812">Transmembrane</keyword>
<keyword evidence="6 7" id="KW-0472">Membrane</keyword>
<dbReference type="Proteomes" id="UP000215931">
    <property type="component" value="Unassembled WGS sequence"/>
</dbReference>
<evidence type="ECO:0000256" key="6">
    <source>
        <dbReference type="ARBA" id="ARBA00023136"/>
    </source>
</evidence>
<evidence type="ECO:0000313" key="8">
    <source>
        <dbReference type="EMBL" id="PAP95623.1"/>
    </source>
</evidence>
<gene>
    <name evidence="8" type="ORF">CIT31_09745</name>
</gene>
<protein>
    <recommendedName>
        <fullName evidence="7">UPF0056 membrane protein</fullName>
    </recommendedName>
</protein>
<organism evidence="8 9">
    <name type="scientific">Mesorhizobium wenxiniae</name>
    <dbReference type="NCBI Taxonomy" id="2014805"/>
    <lineage>
        <taxon>Bacteria</taxon>
        <taxon>Pseudomonadati</taxon>
        <taxon>Pseudomonadota</taxon>
        <taxon>Alphaproteobacteria</taxon>
        <taxon>Hyphomicrobiales</taxon>
        <taxon>Phyllobacteriaceae</taxon>
        <taxon>Mesorhizobium</taxon>
    </lineage>
</organism>